<gene>
    <name evidence="1" type="ORF">ACH5RR_035965</name>
</gene>
<dbReference type="AlphaFoldDB" id="A0ABD2Y1U4"/>
<accession>A0ABD2Y1U4</accession>
<dbReference type="Proteomes" id="UP001630127">
    <property type="component" value="Unassembled WGS sequence"/>
</dbReference>
<evidence type="ECO:0000313" key="1">
    <source>
        <dbReference type="EMBL" id="KAL3501516.1"/>
    </source>
</evidence>
<evidence type="ECO:0000313" key="2">
    <source>
        <dbReference type="Proteomes" id="UP001630127"/>
    </source>
</evidence>
<sequence length="107" mass="12563">MHEMNNITTVFCVGKGVDLKDIKFSRIWRLKFDEWHPLGPLYKKFSEGLLKSFGFSKQPKVADFIQNGTWKWPKGRKYTVEVRQLKDETAEDFTPTPGDKVQLYAMF</sequence>
<name>A0ABD2Y1U4_9GENT</name>
<comment type="caution">
    <text evidence="1">The sequence shown here is derived from an EMBL/GenBank/DDBJ whole genome shotgun (WGS) entry which is preliminary data.</text>
</comment>
<reference evidence="1 2" key="1">
    <citation type="submission" date="2024-11" db="EMBL/GenBank/DDBJ databases">
        <title>A near-complete genome assembly of Cinchona calisaya.</title>
        <authorList>
            <person name="Lian D.C."/>
            <person name="Zhao X.W."/>
            <person name="Wei L."/>
        </authorList>
    </citation>
    <scope>NUCLEOTIDE SEQUENCE [LARGE SCALE GENOMIC DNA]</scope>
    <source>
        <tissue evidence="1">Nenye</tissue>
    </source>
</reference>
<dbReference type="EMBL" id="JBJUIK010000015">
    <property type="protein sequence ID" value="KAL3501516.1"/>
    <property type="molecule type" value="Genomic_DNA"/>
</dbReference>
<protein>
    <submittedName>
        <fullName evidence="1">Uncharacterized protein</fullName>
    </submittedName>
</protein>
<keyword evidence="2" id="KW-1185">Reference proteome</keyword>
<organism evidence="1 2">
    <name type="scientific">Cinchona calisaya</name>
    <dbReference type="NCBI Taxonomy" id="153742"/>
    <lineage>
        <taxon>Eukaryota</taxon>
        <taxon>Viridiplantae</taxon>
        <taxon>Streptophyta</taxon>
        <taxon>Embryophyta</taxon>
        <taxon>Tracheophyta</taxon>
        <taxon>Spermatophyta</taxon>
        <taxon>Magnoliopsida</taxon>
        <taxon>eudicotyledons</taxon>
        <taxon>Gunneridae</taxon>
        <taxon>Pentapetalae</taxon>
        <taxon>asterids</taxon>
        <taxon>lamiids</taxon>
        <taxon>Gentianales</taxon>
        <taxon>Rubiaceae</taxon>
        <taxon>Cinchonoideae</taxon>
        <taxon>Cinchoneae</taxon>
        <taxon>Cinchona</taxon>
    </lineage>
</organism>
<proteinExistence type="predicted"/>